<dbReference type="GO" id="GO:0008270">
    <property type="term" value="F:zinc ion binding"/>
    <property type="evidence" value="ECO:0007669"/>
    <property type="project" value="InterPro"/>
</dbReference>
<dbReference type="Proteomes" id="UP000289166">
    <property type="component" value="Unassembled WGS sequence"/>
</dbReference>
<evidence type="ECO:0000256" key="1">
    <source>
        <dbReference type="ARBA" id="ARBA00006576"/>
    </source>
</evidence>
<dbReference type="PANTHER" id="PTHR11079:SF161">
    <property type="entry name" value="CMP_DCMP-TYPE DEAMINASE DOMAIN-CONTAINING PROTEIN"/>
    <property type="match status" value="1"/>
</dbReference>
<organism evidence="6 7">
    <name type="scientific">Acetivibrio mesophilus</name>
    <dbReference type="NCBI Taxonomy" id="2487273"/>
    <lineage>
        <taxon>Bacteria</taxon>
        <taxon>Bacillati</taxon>
        <taxon>Bacillota</taxon>
        <taxon>Clostridia</taxon>
        <taxon>Eubacteriales</taxon>
        <taxon>Oscillospiraceae</taxon>
        <taxon>Acetivibrio</taxon>
    </lineage>
</organism>
<evidence type="ECO:0000256" key="2">
    <source>
        <dbReference type="ARBA" id="ARBA00022723"/>
    </source>
</evidence>
<proteinExistence type="inferred from homology"/>
<sequence>MDDFMKEAVKEAMSGMRQNHGGPFGAVIVRDNKIIARAHNQVIKNNDPTDHAEMIAIREAARKLSRFDLGDCELYSSCEPCPMCFAAIHWAKIKKVYYGCTREDAAKIGFDDNYIYDVIKGEADENRVNFVQRDRDTCLEAFREWEQKQDKVQY</sequence>
<dbReference type="RefSeq" id="WP_128706342.1">
    <property type="nucleotide sequence ID" value="NZ_RLII01000026.1"/>
</dbReference>
<evidence type="ECO:0000256" key="4">
    <source>
        <dbReference type="ARBA" id="ARBA00022833"/>
    </source>
</evidence>
<name>A0A4Q0I1C9_9FIRM</name>
<gene>
    <name evidence="6" type="ORF">EFD62_14415</name>
</gene>
<evidence type="ECO:0000313" key="6">
    <source>
        <dbReference type="EMBL" id="RXE58054.1"/>
    </source>
</evidence>
<dbReference type="Pfam" id="PF00383">
    <property type="entry name" value="dCMP_cyt_deam_1"/>
    <property type="match status" value="1"/>
</dbReference>
<evidence type="ECO:0000313" key="7">
    <source>
        <dbReference type="Proteomes" id="UP000289166"/>
    </source>
</evidence>
<accession>A0A4Q0I1C9</accession>
<dbReference type="InterPro" id="IPR016192">
    <property type="entry name" value="APOBEC/CMP_deaminase_Zn-bd"/>
</dbReference>
<dbReference type="Gene3D" id="3.40.140.10">
    <property type="entry name" value="Cytidine Deaminase, domain 2"/>
    <property type="match status" value="1"/>
</dbReference>
<keyword evidence="2" id="KW-0479">Metal-binding</keyword>
<dbReference type="PROSITE" id="PS51747">
    <property type="entry name" value="CYT_DCMP_DEAMINASES_2"/>
    <property type="match status" value="1"/>
</dbReference>
<feature type="domain" description="CMP/dCMP-type deaminase" evidence="5">
    <location>
        <begin position="1"/>
        <end position="113"/>
    </location>
</feature>
<dbReference type="FunFam" id="3.40.140.10:FF:000011">
    <property type="entry name" value="tRNA-specific adenosine deaminase"/>
    <property type="match status" value="1"/>
</dbReference>
<reference evidence="7" key="1">
    <citation type="submission" date="2018-11" db="EMBL/GenBank/DDBJ databases">
        <title>Genome sequencing of a novel mesophilic and cellulolytic organism within the genus Hungateiclostridium.</title>
        <authorList>
            <person name="Rettenmaier R."/>
            <person name="Liebl W."/>
            <person name="Zverlov V."/>
        </authorList>
    </citation>
    <scope>NUCLEOTIDE SEQUENCE [LARGE SCALE GENOMIC DNA]</scope>
    <source>
        <strain evidence="7">N2K1</strain>
    </source>
</reference>
<dbReference type="EMBL" id="RLII01000026">
    <property type="protein sequence ID" value="RXE58054.1"/>
    <property type="molecule type" value="Genomic_DNA"/>
</dbReference>
<dbReference type="CDD" id="cd01285">
    <property type="entry name" value="nucleoside_deaminase"/>
    <property type="match status" value="1"/>
</dbReference>
<dbReference type="PANTHER" id="PTHR11079">
    <property type="entry name" value="CYTOSINE DEAMINASE FAMILY MEMBER"/>
    <property type="match status" value="1"/>
</dbReference>
<dbReference type="PROSITE" id="PS00903">
    <property type="entry name" value="CYT_DCMP_DEAMINASES_1"/>
    <property type="match status" value="1"/>
</dbReference>
<dbReference type="AlphaFoldDB" id="A0A4Q0I1C9"/>
<keyword evidence="7" id="KW-1185">Reference proteome</keyword>
<dbReference type="GO" id="GO:0006152">
    <property type="term" value="P:purine nucleoside catabolic process"/>
    <property type="evidence" value="ECO:0007669"/>
    <property type="project" value="TreeGrafter"/>
</dbReference>
<dbReference type="SUPFAM" id="SSF53927">
    <property type="entry name" value="Cytidine deaminase-like"/>
    <property type="match status" value="1"/>
</dbReference>
<comment type="similarity">
    <text evidence="1">Belongs to the cytidine and deoxycytidylate deaminase family.</text>
</comment>
<keyword evidence="4" id="KW-0862">Zinc</keyword>
<protein>
    <submittedName>
        <fullName evidence="6">Nucleoside deaminase</fullName>
    </submittedName>
</protein>
<evidence type="ECO:0000256" key="3">
    <source>
        <dbReference type="ARBA" id="ARBA00022801"/>
    </source>
</evidence>
<evidence type="ECO:0000259" key="5">
    <source>
        <dbReference type="PROSITE" id="PS51747"/>
    </source>
</evidence>
<dbReference type="GO" id="GO:0047974">
    <property type="term" value="F:guanosine deaminase activity"/>
    <property type="evidence" value="ECO:0007669"/>
    <property type="project" value="TreeGrafter"/>
</dbReference>
<comment type="caution">
    <text evidence="6">The sequence shown here is derived from an EMBL/GenBank/DDBJ whole genome shotgun (WGS) entry which is preliminary data.</text>
</comment>
<dbReference type="OrthoDB" id="9802676at2"/>
<dbReference type="InterPro" id="IPR016193">
    <property type="entry name" value="Cytidine_deaminase-like"/>
</dbReference>
<dbReference type="InterPro" id="IPR002125">
    <property type="entry name" value="CMP_dCMP_dom"/>
</dbReference>
<keyword evidence="3" id="KW-0378">Hydrolase</keyword>